<dbReference type="Pfam" id="PF02826">
    <property type="entry name" value="2-Hacid_dh_C"/>
    <property type="match status" value="1"/>
</dbReference>
<dbReference type="PANTHER" id="PTHR43333:SF1">
    <property type="entry name" value="D-ISOMER SPECIFIC 2-HYDROXYACID DEHYDROGENASE NAD-BINDING DOMAIN-CONTAINING PROTEIN"/>
    <property type="match status" value="1"/>
</dbReference>
<dbReference type="RefSeq" id="WP_127907802.1">
    <property type="nucleotide sequence ID" value="NZ_RQXX01000008.1"/>
</dbReference>
<dbReference type="InterPro" id="IPR006140">
    <property type="entry name" value="D-isomer_DH_NAD-bd"/>
</dbReference>
<dbReference type="SUPFAM" id="SSF51735">
    <property type="entry name" value="NAD(P)-binding Rossmann-fold domains"/>
    <property type="match status" value="1"/>
</dbReference>
<organism evidence="4 5">
    <name type="scientific">Mesobaculum littorinae</name>
    <dbReference type="NCBI Taxonomy" id="2486419"/>
    <lineage>
        <taxon>Bacteria</taxon>
        <taxon>Pseudomonadati</taxon>
        <taxon>Pseudomonadota</taxon>
        <taxon>Alphaproteobacteria</taxon>
        <taxon>Rhodobacterales</taxon>
        <taxon>Roseobacteraceae</taxon>
        <taxon>Mesobaculum</taxon>
    </lineage>
</organism>
<gene>
    <name evidence="4" type="ORF">EKE94_16825</name>
</gene>
<reference evidence="4 5" key="1">
    <citation type="submission" date="2018-11" db="EMBL/GenBank/DDBJ databases">
        <title>Mesobaculum littorinae gen. nov., sp. nov., isolated from Littorina scabra that represents a novel genus of the order Rhodobacteraceae.</title>
        <authorList>
            <person name="Li F."/>
        </authorList>
    </citation>
    <scope>NUCLEOTIDE SEQUENCE [LARGE SCALE GENOMIC DNA]</scope>
    <source>
        <strain evidence="4 5">M0103</strain>
    </source>
</reference>
<sequence length="311" mass="33401">MTPKILFTAGETQFAQYREPLTAALAEVGVSADLGRDHAPNEVDYLVHSAHSGEVTDFTPFTRAKAVLNLWAGVETLVTNPTLTQPLARMVDNGMTEGMSEWVAGHVLRHHLDLDTFTLNQTGWSHPPVPPLARDRRVGFLGLGRLGRAAAEMLAALNFDVAGWSGSPKNIPGIDTFHGPEGLAPLLARSEILVLLLPLTDGTRNILNAERLAQLPHGAVVLNPGRGPLIDDTALLAALDSGQVGAATLDVFRQEPLPADHPFWAHPRVTVTPHVASTTRPQSASRVIAENVRRGEAGEPFLHLVDRAAGY</sequence>
<name>A0A438ADL5_9RHOB</name>
<dbReference type="Gene3D" id="3.40.50.720">
    <property type="entry name" value="NAD(P)-binding Rossmann-like Domain"/>
    <property type="match status" value="2"/>
</dbReference>
<feature type="domain" description="D-isomer specific 2-hydroxyacid dehydrogenase NAD-binding" evidence="3">
    <location>
        <begin position="109"/>
        <end position="276"/>
    </location>
</feature>
<dbReference type="EMBL" id="RQXX01000008">
    <property type="protein sequence ID" value="RVV96758.1"/>
    <property type="molecule type" value="Genomic_DNA"/>
</dbReference>
<dbReference type="GO" id="GO:0016616">
    <property type="term" value="F:oxidoreductase activity, acting on the CH-OH group of donors, NAD or NADP as acceptor"/>
    <property type="evidence" value="ECO:0007669"/>
    <property type="project" value="UniProtKB-ARBA"/>
</dbReference>
<dbReference type="GO" id="GO:0051287">
    <property type="term" value="F:NAD binding"/>
    <property type="evidence" value="ECO:0007669"/>
    <property type="project" value="InterPro"/>
</dbReference>
<evidence type="ECO:0000259" key="3">
    <source>
        <dbReference type="Pfam" id="PF02826"/>
    </source>
</evidence>
<keyword evidence="4" id="KW-0670">Pyruvate</keyword>
<dbReference type="Proteomes" id="UP000285908">
    <property type="component" value="Unassembled WGS sequence"/>
</dbReference>
<keyword evidence="5" id="KW-1185">Reference proteome</keyword>
<dbReference type="InterPro" id="IPR036291">
    <property type="entry name" value="NAD(P)-bd_dom_sf"/>
</dbReference>
<evidence type="ECO:0000256" key="1">
    <source>
        <dbReference type="ARBA" id="ARBA00023002"/>
    </source>
</evidence>
<accession>A0A438ADL5</accession>
<keyword evidence="2" id="KW-0520">NAD</keyword>
<dbReference type="OrthoDB" id="9787219at2"/>
<dbReference type="PANTHER" id="PTHR43333">
    <property type="entry name" value="2-HACID_DH_C DOMAIN-CONTAINING PROTEIN"/>
    <property type="match status" value="1"/>
</dbReference>
<comment type="caution">
    <text evidence="4">The sequence shown here is derived from an EMBL/GenBank/DDBJ whole genome shotgun (WGS) entry which is preliminary data.</text>
</comment>
<proteinExistence type="predicted"/>
<dbReference type="CDD" id="cd12164">
    <property type="entry name" value="GDH_like_2"/>
    <property type="match status" value="1"/>
</dbReference>
<dbReference type="InterPro" id="IPR029753">
    <property type="entry name" value="D-isomer_DH_CS"/>
</dbReference>
<dbReference type="PROSITE" id="PS00671">
    <property type="entry name" value="D_2_HYDROXYACID_DH_3"/>
    <property type="match status" value="1"/>
</dbReference>
<evidence type="ECO:0000313" key="5">
    <source>
        <dbReference type="Proteomes" id="UP000285908"/>
    </source>
</evidence>
<keyword evidence="1" id="KW-0560">Oxidoreductase</keyword>
<evidence type="ECO:0000256" key="2">
    <source>
        <dbReference type="ARBA" id="ARBA00023027"/>
    </source>
</evidence>
<evidence type="ECO:0000313" key="4">
    <source>
        <dbReference type="EMBL" id="RVV96758.1"/>
    </source>
</evidence>
<protein>
    <submittedName>
        <fullName evidence="4">Glyoxylate/hydroxypyruvate reductase A</fullName>
    </submittedName>
</protein>
<dbReference type="AlphaFoldDB" id="A0A438ADL5"/>